<feature type="binding site" description="axial binding residue" evidence="8">
    <location>
        <position position="270"/>
    </location>
    <ligand>
        <name>heme</name>
        <dbReference type="ChEBI" id="CHEBI:30413"/>
    </ligand>
    <ligandPart>
        <name>Fe</name>
        <dbReference type="ChEBI" id="CHEBI:18248"/>
    </ligandPart>
</feature>
<dbReference type="CDD" id="cd11041">
    <property type="entry name" value="CYP503A1-like"/>
    <property type="match status" value="1"/>
</dbReference>
<accession>A0A5M9J5N1</accession>
<evidence type="ECO:0000313" key="11">
    <source>
        <dbReference type="Proteomes" id="UP000322873"/>
    </source>
</evidence>
<name>A0A5M9J5N1_MONFR</name>
<comment type="similarity">
    <text evidence="2 9">Belongs to the cytochrome P450 family.</text>
</comment>
<dbReference type="VEuPathDB" id="FungiDB:MFRU_025g00020"/>
<keyword evidence="6" id="KW-0843">Virulence</keyword>
<dbReference type="GO" id="GO:0005506">
    <property type="term" value="F:iron ion binding"/>
    <property type="evidence" value="ECO:0007669"/>
    <property type="project" value="InterPro"/>
</dbReference>
<comment type="cofactor">
    <cofactor evidence="1 8">
        <name>heme</name>
        <dbReference type="ChEBI" id="CHEBI:30413"/>
    </cofactor>
</comment>
<keyword evidence="3 8" id="KW-0479">Metal-binding</keyword>
<dbReference type="GO" id="GO:0016705">
    <property type="term" value="F:oxidoreductase activity, acting on paired donors, with incorporation or reduction of molecular oxygen"/>
    <property type="evidence" value="ECO:0007669"/>
    <property type="project" value="InterPro"/>
</dbReference>
<evidence type="ECO:0008006" key="12">
    <source>
        <dbReference type="Google" id="ProtNLM"/>
    </source>
</evidence>
<keyword evidence="4 9" id="KW-0560">Oxidoreductase</keyword>
<dbReference type="InterPro" id="IPR017972">
    <property type="entry name" value="Cyt_P450_CS"/>
</dbReference>
<evidence type="ECO:0000256" key="2">
    <source>
        <dbReference type="ARBA" id="ARBA00010617"/>
    </source>
</evidence>
<dbReference type="Gene3D" id="1.10.630.10">
    <property type="entry name" value="Cytochrome P450"/>
    <property type="match status" value="1"/>
</dbReference>
<evidence type="ECO:0000256" key="5">
    <source>
        <dbReference type="ARBA" id="ARBA00023004"/>
    </source>
</evidence>
<keyword evidence="11" id="KW-1185">Reference proteome</keyword>
<dbReference type="GO" id="GO:0004497">
    <property type="term" value="F:monooxygenase activity"/>
    <property type="evidence" value="ECO:0007669"/>
    <property type="project" value="UniProtKB-KW"/>
</dbReference>
<dbReference type="EMBL" id="VICG01000016">
    <property type="protein sequence ID" value="KAA8563977.1"/>
    <property type="molecule type" value="Genomic_DNA"/>
</dbReference>
<keyword evidence="8 9" id="KW-0349">Heme</keyword>
<dbReference type="SUPFAM" id="SSF48264">
    <property type="entry name" value="Cytochrome P450"/>
    <property type="match status" value="1"/>
</dbReference>
<evidence type="ECO:0000256" key="1">
    <source>
        <dbReference type="ARBA" id="ARBA00001971"/>
    </source>
</evidence>
<dbReference type="Proteomes" id="UP000322873">
    <property type="component" value="Unassembled WGS sequence"/>
</dbReference>
<evidence type="ECO:0000256" key="4">
    <source>
        <dbReference type="ARBA" id="ARBA00023002"/>
    </source>
</evidence>
<dbReference type="PANTHER" id="PTHR46206">
    <property type="entry name" value="CYTOCHROME P450"/>
    <property type="match status" value="1"/>
</dbReference>
<reference evidence="10 11" key="1">
    <citation type="submission" date="2019-06" db="EMBL/GenBank/DDBJ databases">
        <title>Genome Sequence of the Brown Rot Fungal Pathogen Monilinia fructicola.</title>
        <authorList>
            <person name="De Miccolis Angelini R.M."/>
            <person name="Landi L."/>
            <person name="Abate D."/>
            <person name="Pollastro S."/>
            <person name="Romanazzi G."/>
            <person name="Faretra F."/>
        </authorList>
    </citation>
    <scope>NUCLEOTIDE SEQUENCE [LARGE SCALE GENOMIC DNA]</scope>
    <source>
        <strain evidence="10 11">Mfrc123</strain>
    </source>
</reference>
<sequence>MRRMFHAKYTRIGNNSPALIKAVKIDLTRHVASTLDALQDETRYALDRELGTWKVAEGDEEDEFDDQQGSFVSWVMKWTDVKNRENPSTLAENQVTLSFAAIYTTTMASTHAIFDLISHPEFIAPLREEIDQVTAEDGYEIDGSGKKNLKKQSFAKLKKLDSFLKESQRFSPSGLISNLRLTTAPLLLSTGHTIPAGVRIGYNLYQVNNTDPRVSPISNLSSTAPSLDSPSSFSPFRWSSLRSVPGNESKYQFVTTSKEAMNFGHGSHACPGRFFASAEIKVVLVELLTNWDIRLVGDEMGTGGERPANFVLDATIGANPRAEVELRRRKV</sequence>
<dbReference type="InterPro" id="IPR036396">
    <property type="entry name" value="Cyt_P450_sf"/>
</dbReference>
<evidence type="ECO:0000256" key="6">
    <source>
        <dbReference type="ARBA" id="ARBA00023026"/>
    </source>
</evidence>
<dbReference type="GO" id="GO:0020037">
    <property type="term" value="F:heme binding"/>
    <property type="evidence" value="ECO:0007669"/>
    <property type="project" value="InterPro"/>
</dbReference>
<dbReference type="PRINTS" id="PR00463">
    <property type="entry name" value="EP450I"/>
</dbReference>
<dbReference type="InterPro" id="IPR002401">
    <property type="entry name" value="Cyt_P450_E_grp-I"/>
</dbReference>
<dbReference type="Pfam" id="PF00067">
    <property type="entry name" value="p450"/>
    <property type="match status" value="1"/>
</dbReference>
<keyword evidence="7 9" id="KW-0503">Monooxygenase</keyword>
<evidence type="ECO:0000313" key="10">
    <source>
        <dbReference type="EMBL" id="KAA8563977.1"/>
    </source>
</evidence>
<dbReference type="AlphaFoldDB" id="A0A5M9J5N1"/>
<evidence type="ECO:0000256" key="8">
    <source>
        <dbReference type="PIRSR" id="PIRSR602401-1"/>
    </source>
</evidence>
<evidence type="ECO:0000256" key="7">
    <source>
        <dbReference type="ARBA" id="ARBA00023033"/>
    </source>
</evidence>
<dbReference type="PROSITE" id="PS00086">
    <property type="entry name" value="CYTOCHROME_P450"/>
    <property type="match status" value="1"/>
</dbReference>
<dbReference type="InterPro" id="IPR001128">
    <property type="entry name" value="Cyt_P450"/>
</dbReference>
<dbReference type="PANTHER" id="PTHR46206:SF6">
    <property type="entry name" value="CYTOCHROME P450 MONOOXYGENASE AN1598-RELATED"/>
    <property type="match status" value="1"/>
</dbReference>
<evidence type="ECO:0000256" key="3">
    <source>
        <dbReference type="ARBA" id="ARBA00022723"/>
    </source>
</evidence>
<protein>
    <recommendedName>
        <fullName evidence="12">Cytochrome P450</fullName>
    </recommendedName>
</protein>
<comment type="caution">
    <text evidence="10">The sequence shown here is derived from an EMBL/GenBank/DDBJ whole genome shotgun (WGS) entry which is preliminary data.</text>
</comment>
<organism evidence="10 11">
    <name type="scientific">Monilinia fructicola</name>
    <name type="common">Brown rot fungus</name>
    <name type="synonym">Ciboria fructicola</name>
    <dbReference type="NCBI Taxonomy" id="38448"/>
    <lineage>
        <taxon>Eukaryota</taxon>
        <taxon>Fungi</taxon>
        <taxon>Dikarya</taxon>
        <taxon>Ascomycota</taxon>
        <taxon>Pezizomycotina</taxon>
        <taxon>Leotiomycetes</taxon>
        <taxon>Helotiales</taxon>
        <taxon>Sclerotiniaceae</taxon>
        <taxon>Monilinia</taxon>
    </lineage>
</organism>
<gene>
    <name evidence="10" type="ORF">EYC84_011978</name>
</gene>
<keyword evidence="5 8" id="KW-0408">Iron</keyword>
<evidence type="ECO:0000256" key="9">
    <source>
        <dbReference type="RuleBase" id="RU000461"/>
    </source>
</evidence>
<proteinExistence type="inferred from homology"/>